<comment type="similarity">
    <text evidence="2">Belongs to the RLP family.</text>
</comment>
<dbReference type="Proteomes" id="UP000827889">
    <property type="component" value="Chromosome 2"/>
</dbReference>
<evidence type="ECO:0000256" key="10">
    <source>
        <dbReference type="ARBA" id="ARBA00023180"/>
    </source>
</evidence>
<dbReference type="PANTHER" id="PTHR27004:SF428">
    <property type="entry name" value="OS01G0160600 PROTEIN"/>
    <property type="match status" value="1"/>
</dbReference>
<gene>
    <name evidence="12" type="primary">LOC115748956</name>
</gene>
<name>A0A8B8Q306_9MYRT</name>
<dbReference type="PANTHER" id="PTHR27004">
    <property type="entry name" value="RECEPTOR-LIKE PROTEIN 12 ISOFORM X1"/>
    <property type="match status" value="1"/>
</dbReference>
<comment type="subcellular location">
    <subcellularLocation>
        <location evidence="1">Cell membrane</location>
        <topology evidence="1">Single-pass type I membrane protein</topology>
    </subcellularLocation>
</comment>
<keyword evidence="10" id="KW-0325">Glycoprotein</keyword>
<evidence type="ECO:0000256" key="8">
    <source>
        <dbReference type="ARBA" id="ARBA00023136"/>
    </source>
</evidence>
<evidence type="ECO:0000256" key="6">
    <source>
        <dbReference type="ARBA" id="ARBA00022737"/>
    </source>
</evidence>
<organism evidence="11 12">
    <name type="scientific">Rhodamnia argentea</name>
    <dbReference type="NCBI Taxonomy" id="178133"/>
    <lineage>
        <taxon>Eukaryota</taxon>
        <taxon>Viridiplantae</taxon>
        <taxon>Streptophyta</taxon>
        <taxon>Embryophyta</taxon>
        <taxon>Tracheophyta</taxon>
        <taxon>Spermatophyta</taxon>
        <taxon>Magnoliopsida</taxon>
        <taxon>eudicotyledons</taxon>
        <taxon>Gunneridae</taxon>
        <taxon>Pentapetalae</taxon>
        <taxon>rosids</taxon>
        <taxon>malvids</taxon>
        <taxon>Myrtales</taxon>
        <taxon>Myrtaceae</taxon>
        <taxon>Myrtoideae</taxon>
        <taxon>Myrteae</taxon>
        <taxon>Australasian group</taxon>
        <taxon>Rhodamnia</taxon>
    </lineage>
</organism>
<dbReference type="RefSeq" id="XP_030541481.1">
    <property type="nucleotide sequence ID" value="XM_030685621.1"/>
</dbReference>
<evidence type="ECO:0000256" key="4">
    <source>
        <dbReference type="ARBA" id="ARBA00022614"/>
    </source>
</evidence>
<dbReference type="Pfam" id="PF00560">
    <property type="entry name" value="LRR_1"/>
    <property type="match status" value="1"/>
</dbReference>
<dbReference type="KEGG" id="rarg:115748956"/>
<dbReference type="SUPFAM" id="SSF52058">
    <property type="entry name" value="L domain-like"/>
    <property type="match status" value="1"/>
</dbReference>
<evidence type="ECO:0000256" key="7">
    <source>
        <dbReference type="ARBA" id="ARBA00022989"/>
    </source>
</evidence>
<evidence type="ECO:0000256" key="3">
    <source>
        <dbReference type="ARBA" id="ARBA00022475"/>
    </source>
</evidence>
<evidence type="ECO:0000256" key="1">
    <source>
        <dbReference type="ARBA" id="ARBA00004251"/>
    </source>
</evidence>
<evidence type="ECO:0000313" key="12">
    <source>
        <dbReference type="RefSeq" id="XP_030541481.1"/>
    </source>
</evidence>
<reference evidence="11" key="1">
    <citation type="submission" date="2025-05" db="UniProtKB">
        <authorList>
            <consortium name="RefSeq"/>
        </authorList>
    </citation>
    <scope>NUCLEOTIDE SEQUENCE [LARGE SCALE GENOMIC DNA]</scope>
</reference>
<accession>A0A8B8Q306</accession>
<evidence type="ECO:0000256" key="2">
    <source>
        <dbReference type="ARBA" id="ARBA00009592"/>
    </source>
</evidence>
<dbReference type="InterPro" id="IPR032675">
    <property type="entry name" value="LRR_dom_sf"/>
</dbReference>
<keyword evidence="9 12" id="KW-0675">Receptor</keyword>
<protein>
    <submittedName>
        <fullName evidence="12">Receptor like protein 25</fullName>
    </submittedName>
</protein>
<evidence type="ECO:0000256" key="9">
    <source>
        <dbReference type="ARBA" id="ARBA00023170"/>
    </source>
</evidence>
<dbReference type="Pfam" id="PF13855">
    <property type="entry name" value="LRR_8"/>
    <property type="match status" value="1"/>
</dbReference>
<keyword evidence="4" id="KW-0433">Leucine-rich repeat</keyword>
<dbReference type="OrthoDB" id="994806at2759"/>
<keyword evidence="11" id="KW-1185">Reference proteome</keyword>
<sequence>MTMKGLETELVKILAIFTTINLSHNSFQGEIPGLIGHLHSLIGLNLSRNHLTSSIPLTLGNLTDLGWLHLSSSELSGVIPRKVGDLASLGYLDLSKNKLSGRIPQDKPWSTFSSESFSGNPDLCGTSLLKACPGDAQPPPP</sequence>
<dbReference type="AlphaFoldDB" id="A0A8B8Q306"/>
<keyword evidence="5" id="KW-0812">Transmembrane</keyword>
<keyword evidence="7" id="KW-1133">Transmembrane helix</keyword>
<keyword evidence="8" id="KW-0472">Membrane</keyword>
<evidence type="ECO:0000256" key="5">
    <source>
        <dbReference type="ARBA" id="ARBA00022692"/>
    </source>
</evidence>
<dbReference type="GeneID" id="115748956"/>
<proteinExistence type="inferred from homology"/>
<dbReference type="FunFam" id="3.80.10.10:FF:000111">
    <property type="entry name" value="LRR receptor-like serine/threonine-protein kinase ERECTA"/>
    <property type="match status" value="1"/>
</dbReference>
<evidence type="ECO:0000313" key="11">
    <source>
        <dbReference type="Proteomes" id="UP000827889"/>
    </source>
</evidence>
<dbReference type="Gene3D" id="3.80.10.10">
    <property type="entry name" value="Ribonuclease Inhibitor"/>
    <property type="match status" value="1"/>
</dbReference>
<keyword evidence="3" id="KW-1003">Cell membrane</keyword>
<reference evidence="12" key="2">
    <citation type="submission" date="2025-08" db="UniProtKB">
        <authorList>
            <consortium name="RefSeq"/>
        </authorList>
    </citation>
    <scope>IDENTIFICATION</scope>
    <source>
        <tissue evidence="12">Leaf</tissue>
    </source>
</reference>
<keyword evidence="6" id="KW-0677">Repeat</keyword>
<dbReference type="InterPro" id="IPR001611">
    <property type="entry name" value="Leu-rich_rpt"/>
</dbReference>
<dbReference type="PRINTS" id="PR00019">
    <property type="entry name" value="LEURICHRPT"/>
</dbReference>
<dbReference type="GO" id="GO:0005886">
    <property type="term" value="C:plasma membrane"/>
    <property type="evidence" value="ECO:0007669"/>
    <property type="project" value="UniProtKB-SubCell"/>
</dbReference>